<feature type="transmembrane region" description="Helical" evidence="1">
    <location>
        <begin position="248"/>
        <end position="269"/>
    </location>
</feature>
<evidence type="ECO:0000313" key="3">
    <source>
        <dbReference type="Proteomes" id="UP000054144"/>
    </source>
</evidence>
<dbReference type="Proteomes" id="UP000054144">
    <property type="component" value="Unassembled WGS sequence"/>
</dbReference>
<dbReference type="AlphaFoldDB" id="A0A0D7AKI2"/>
<dbReference type="OrthoDB" id="3046318at2759"/>
<gene>
    <name evidence="2" type="ORF">FISHEDRAFT_37512</name>
</gene>
<reference evidence="2 3" key="1">
    <citation type="journal article" date="2015" name="Fungal Genet. Biol.">
        <title>Evolution of novel wood decay mechanisms in Agaricales revealed by the genome sequences of Fistulina hepatica and Cylindrobasidium torrendii.</title>
        <authorList>
            <person name="Floudas D."/>
            <person name="Held B.W."/>
            <person name="Riley R."/>
            <person name="Nagy L.G."/>
            <person name="Koehler G."/>
            <person name="Ransdell A.S."/>
            <person name="Younus H."/>
            <person name="Chow J."/>
            <person name="Chiniquy J."/>
            <person name="Lipzen A."/>
            <person name="Tritt A."/>
            <person name="Sun H."/>
            <person name="Haridas S."/>
            <person name="LaButti K."/>
            <person name="Ohm R.A."/>
            <person name="Kues U."/>
            <person name="Blanchette R.A."/>
            <person name="Grigoriev I.V."/>
            <person name="Minto R.E."/>
            <person name="Hibbett D.S."/>
        </authorList>
    </citation>
    <scope>NUCLEOTIDE SEQUENCE [LARGE SCALE GENOMIC DNA]</scope>
    <source>
        <strain evidence="2 3">ATCC 64428</strain>
    </source>
</reference>
<feature type="transmembrane region" description="Helical" evidence="1">
    <location>
        <begin position="124"/>
        <end position="149"/>
    </location>
</feature>
<evidence type="ECO:0000256" key="1">
    <source>
        <dbReference type="SAM" id="Phobius"/>
    </source>
</evidence>
<accession>A0A0D7AKI2</accession>
<evidence type="ECO:0000313" key="2">
    <source>
        <dbReference type="EMBL" id="KIY51288.1"/>
    </source>
</evidence>
<sequence>MEKYTTPFFTLLIVGMVGLVPVTLAFAFSKNVQRHPTLINLCISYIVYALSYCILIFTGQQRDARSPPTIACRVQSSSYILPSILASDIAYRTTMAALGVLVHLWLTFNDPLQSLPSGKWPRSIYLTISLVLPYIAFVAFGLAAAILGIRDPSSVNAANGLYCDIVRGPFRRFGVPLFCAIVLAFIVVFEVAIGVRFYHSWTHVTRVFPLANRQPSVSMAIRIFIFSIYSVVTFCAAVFLIAGAVSPWLYFVIASVPLAAFVIFGTHYVSIHLQQSLSPSQLILFD</sequence>
<organism evidence="2 3">
    <name type="scientific">Fistulina hepatica ATCC 64428</name>
    <dbReference type="NCBI Taxonomy" id="1128425"/>
    <lineage>
        <taxon>Eukaryota</taxon>
        <taxon>Fungi</taxon>
        <taxon>Dikarya</taxon>
        <taxon>Basidiomycota</taxon>
        <taxon>Agaricomycotina</taxon>
        <taxon>Agaricomycetes</taxon>
        <taxon>Agaricomycetidae</taxon>
        <taxon>Agaricales</taxon>
        <taxon>Fistulinaceae</taxon>
        <taxon>Fistulina</taxon>
    </lineage>
</organism>
<proteinExistence type="predicted"/>
<keyword evidence="1" id="KW-1133">Transmembrane helix</keyword>
<evidence type="ECO:0008006" key="4">
    <source>
        <dbReference type="Google" id="ProtNLM"/>
    </source>
</evidence>
<keyword evidence="1" id="KW-0472">Membrane</keyword>
<keyword evidence="3" id="KW-1185">Reference proteome</keyword>
<feature type="transmembrane region" description="Helical" evidence="1">
    <location>
        <begin position="89"/>
        <end position="108"/>
    </location>
</feature>
<feature type="transmembrane region" description="Helical" evidence="1">
    <location>
        <begin position="219"/>
        <end position="242"/>
    </location>
</feature>
<feature type="transmembrane region" description="Helical" evidence="1">
    <location>
        <begin position="6"/>
        <end position="26"/>
    </location>
</feature>
<feature type="transmembrane region" description="Helical" evidence="1">
    <location>
        <begin position="175"/>
        <end position="198"/>
    </location>
</feature>
<protein>
    <recommendedName>
        <fullName evidence="4">G-protein coupled receptors family 1 profile domain-containing protein</fullName>
    </recommendedName>
</protein>
<dbReference type="EMBL" id="KN881666">
    <property type="protein sequence ID" value="KIY51288.1"/>
    <property type="molecule type" value="Genomic_DNA"/>
</dbReference>
<name>A0A0D7AKI2_9AGAR</name>
<keyword evidence="1" id="KW-0812">Transmembrane</keyword>
<feature type="transmembrane region" description="Helical" evidence="1">
    <location>
        <begin position="38"/>
        <end position="58"/>
    </location>
</feature>